<dbReference type="PANTHER" id="PTHR43369">
    <property type="entry name" value="PHOSPHORIBOSYLGLYCINAMIDE FORMYLTRANSFERASE"/>
    <property type="match status" value="1"/>
</dbReference>
<feature type="domain" description="Formyl transferase N-terminal" evidence="5">
    <location>
        <begin position="92"/>
        <end position="168"/>
    </location>
</feature>
<organism evidence="6 7">
    <name type="scientific">Thermosulfurimonas dismutans</name>
    <dbReference type="NCBI Taxonomy" id="999894"/>
    <lineage>
        <taxon>Bacteria</taxon>
        <taxon>Pseudomonadati</taxon>
        <taxon>Thermodesulfobacteriota</taxon>
        <taxon>Thermodesulfobacteria</taxon>
        <taxon>Thermodesulfobacteriales</taxon>
        <taxon>Thermodesulfobacteriaceae</taxon>
        <taxon>Thermosulfurimonas</taxon>
    </lineage>
</organism>
<evidence type="ECO:0000313" key="7">
    <source>
        <dbReference type="Proteomes" id="UP000078390"/>
    </source>
</evidence>
<dbReference type="InterPro" id="IPR036477">
    <property type="entry name" value="Formyl_transf_N_sf"/>
</dbReference>
<comment type="caution">
    <text evidence="6">The sequence shown here is derived from an EMBL/GenBank/DDBJ whole genome shotgun (WGS) entry which is preliminary data.</text>
</comment>
<keyword evidence="3 6" id="KW-0808">Transferase</keyword>
<evidence type="ECO:0000313" key="6">
    <source>
        <dbReference type="EMBL" id="OAQ20260.1"/>
    </source>
</evidence>
<evidence type="ECO:0000259" key="5">
    <source>
        <dbReference type="Pfam" id="PF00551"/>
    </source>
</evidence>
<dbReference type="GO" id="GO:0004644">
    <property type="term" value="F:phosphoribosylglycinamide formyltransferase activity"/>
    <property type="evidence" value="ECO:0007669"/>
    <property type="project" value="UniProtKB-EC"/>
</dbReference>
<reference evidence="6 7" key="1">
    <citation type="submission" date="2016-04" db="EMBL/GenBank/DDBJ databases">
        <title>Genome analysis of Thermosulfurimonas dismutans, the first thermophilic sulfur-disproportionating bacterium of the phylum Thermodesulfobacteria.</title>
        <authorList>
            <person name="Mardanov A.V."/>
            <person name="Beletsky A.V."/>
            <person name="Kadnikov V.V."/>
            <person name="Slobodkin A.I."/>
            <person name="Ravin N.V."/>
        </authorList>
    </citation>
    <scope>NUCLEOTIDE SEQUENCE [LARGE SCALE GENOMIC DNA]</scope>
    <source>
        <strain evidence="6 7">S95</strain>
    </source>
</reference>
<evidence type="ECO:0000256" key="1">
    <source>
        <dbReference type="ARBA" id="ARBA00005054"/>
    </source>
</evidence>
<proteinExistence type="predicted"/>
<evidence type="ECO:0000256" key="3">
    <source>
        <dbReference type="ARBA" id="ARBA00022679"/>
    </source>
</evidence>
<dbReference type="SUPFAM" id="SSF53328">
    <property type="entry name" value="Formyltransferase"/>
    <property type="match status" value="1"/>
</dbReference>
<dbReference type="Proteomes" id="UP000078390">
    <property type="component" value="Unassembled WGS sequence"/>
</dbReference>
<dbReference type="AlphaFoldDB" id="A0A179D2G5"/>
<dbReference type="Pfam" id="PF00551">
    <property type="entry name" value="Formyl_trans_N"/>
    <property type="match status" value="1"/>
</dbReference>
<keyword evidence="7" id="KW-1185">Reference proteome</keyword>
<dbReference type="EC" id="2.1.2.2" evidence="2"/>
<dbReference type="InterPro" id="IPR002376">
    <property type="entry name" value="Formyl_transf_N"/>
</dbReference>
<dbReference type="OrthoDB" id="9806170at2"/>
<dbReference type="STRING" id="999894.TDIS_1615"/>
<protein>
    <recommendedName>
        <fullName evidence="2">phosphoribosylglycinamide formyltransferase 1</fullName>
        <ecNumber evidence="2">2.1.2.2</ecNumber>
    </recommendedName>
</protein>
<gene>
    <name evidence="6" type="ORF">TDIS_1615</name>
</gene>
<dbReference type="GO" id="GO:0005737">
    <property type="term" value="C:cytoplasm"/>
    <property type="evidence" value="ECO:0007669"/>
    <property type="project" value="TreeGrafter"/>
</dbReference>
<name>A0A179D2G5_9BACT</name>
<accession>A0A179D2G5</accession>
<keyword evidence="4" id="KW-0658">Purine biosynthesis</keyword>
<dbReference type="PATRIC" id="fig|999894.6.peg.1613"/>
<dbReference type="EMBL" id="LWLG01000013">
    <property type="protein sequence ID" value="OAQ20260.1"/>
    <property type="molecule type" value="Genomic_DNA"/>
</dbReference>
<dbReference type="Gene3D" id="3.40.50.170">
    <property type="entry name" value="Formyl transferase, N-terminal domain"/>
    <property type="match status" value="1"/>
</dbReference>
<dbReference type="PANTHER" id="PTHR43369:SF2">
    <property type="entry name" value="PHOSPHORIBOSYLGLYCINAMIDE FORMYLTRANSFERASE"/>
    <property type="match status" value="1"/>
</dbReference>
<evidence type="ECO:0000256" key="4">
    <source>
        <dbReference type="ARBA" id="ARBA00022755"/>
    </source>
</evidence>
<comment type="pathway">
    <text evidence="1">Purine metabolism; IMP biosynthesis via de novo pathway; N(2)-formyl-N(1)-(5-phospho-D-ribosyl)glycinamide from N(1)-(5-phospho-D-ribosyl)glycinamide (10-formyl THF route): step 1/1.</text>
</comment>
<dbReference type="RefSeq" id="WP_068671124.1">
    <property type="nucleotide sequence ID" value="NZ_LWLG01000013.1"/>
</dbReference>
<evidence type="ECO:0000256" key="2">
    <source>
        <dbReference type="ARBA" id="ARBA00012254"/>
    </source>
</evidence>
<sequence length="263" mass="30241">MFKLGWFSTGRDEAARLLLQTVFDRIAEGFIPAKMAYVFVSRRPGESAESDLFFKLCEDLGLQTIYLSAREFKPDLRIQDREAWRNEYHRMVLDKLPEEVDLVVLAGYMWVVSEEMCRELPMLNLHPALPGGPKGTWQEVIWQLISARAAETGVMMHRVTPVLDEGPAATFCRFSIRTDSFRSLWEACEKKLLKHGLSAILQTEGENEPLFRKIREEGVKRELPLIVYTLKAFAEGEIDWQAPELPLDLSLRIEKHLETGSWA</sequence>
<dbReference type="GO" id="GO:0006189">
    <property type="term" value="P:'de novo' IMP biosynthetic process"/>
    <property type="evidence" value="ECO:0007669"/>
    <property type="project" value="TreeGrafter"/>
</dbReference>